<dbReference type="Gene3D" id="3.90.1580.10">
    <property type="entry name" value="paralog of FGE (formylglycine-generating enzyme)"/>
    <property type="match status" value="1"/>
</dbReference>
<dbReference type="EMBL" id="CP047593">
    <property type="protein sequence ID" value="QHI70012.1"/>
    <property type="molecule type" value="Genomic_DNA"/>
</dbReference>
<dbReference type="RefSeq" id="WP_160629191.1">
    <property type="nucleotide sequence ID" value="NZ_CP047593.1"/>
</dbReference>
<evidence type="ECO:0000313" key="3">
    <source>
        <dbReference type="EMBL" id="QHI70012.1"/>
    </source>
</evidence>
<reference evidence="3 4" key="1">
    <citation type="submission" date="2020-01" db="EMBL/GenBank/DDBJ databases">
        <title>Ponticoccus aerotolerans gen. nov., sp. nov., an anaerobic bacterium and proposal of Ponticoccusceae fam. nov., Ponticoccusles ord. nov. and Ponticoccuse classis nov. in the phylum Kiritimatiellaeota.</title>
        <authorList>
            <person name="Zhou L.Y."/>
            <person name="Du Z.J."/>
        </authorList>
    </citation>
    <scope>NUCLEOTIDE SEQUENCE [LARGE SCALE GENOMIC DNA]</scope>
    <source>
        <strain evidence="3 4">S-5007</strain>
    </source>
</reference>
<dbReference type="AlphaFoldDB" id="A0A6P1M7J5"/>
<sequence length="352" mass="39320">MRGVRSAVLMLVPMCFLVAQAEPKSCCGVLPSRFSVPVPPGMVWIPGGEFTMGGHGRFVRPDELPRHRVRLDGFWISRTPVTNDEFARFVKATGYVTTAERAPTAEELLKNAPPGTPPPPAEFLVASSLVFKPTEDPVPFNNPLVWWEWKSGADWRHPEGPDSSLEGRGDHPVVHVSWFDAQAYCQWKGGRLPTEAEWEYAARGGLDEKENVWGDEPVSPARCNTWQGTFPVENSEEDDFYSTSPVRKFEPNGYGLYDMAGNVWEWVGDWYRPDSYAYDATNAVTVNPTGPSSSYDPQEPYTVKRVTRGGSFLCNDDYCSGYRPSARMKTSPDTSLVHTGFRCVIPVLFPPE</sequence>
<proteinExistence type="predicted"/>
<dbReference type="PANTHER" id="PTHR23150:SF19">
    <property type="entry name" value="FORMYLGLYCINE-GENERATING ENZYME"/>
    <property type="match status" value="1"/>
</dbReference>
<dbReference type="InterPro" id="IPR005532">
    <property type="entry name" value="SUMF_dom"/>
</dbReference>
<accession>A0A6P1M7J5</accession>
<evidence type="ECO:0000259" key="2">
    <source>
        <dbReference type="Pfam" id="PF03781"/>
    </source>
</evidence>
<evidence type="ECO:0000313" key="4">
    <source>
        <dbReference type="Proteomes" id="UP000464954"/>
    </source>
</evidence>
<dbReference type="Pfam" id="PF03781">
    <property type="entry name" value="FGE-sulfatase"/>
    <property type="match status" value="1"/>
</dbReference>
<dbReference type="KEGG" id="taer:GT409_11320"/>
<feature type="domain" description="Sulfatase-modifying factor enzyme-like" evidence="2">
    <location>
        <begin position="40"/>
        <end position="344"/>
    </location>
</feature>
<keyword evidence="4" id="KW-1185">Reference proteome</keyword>
<organism evidence="3 4">
    <name type="scientific">Tichowtungia aerotolerans</name>
    <dbReference type="NCBI Taxonomy" id="2697043"/>
    <lineage>
        <taxon>Bacteria</taxon>
        <taxon>Pseudomonadati</taxon>
        <taxon>Kiritimatiellota</taxon>
        <taxon>Tichowtungiia</taxon>
        <taxon>Tichowtungiales</taxon>
        <taxon>Tichowtungiaceae</taxon>
        <taxon>Tichowtungia</taxon>
    </lineage>
</organism>
<protein>
    <submittedName>
        <fullName evidence="3">SUMF1/EgtB/PvdO family nonheme iron enzyme</fullName>
    </submittedName>
</protein>
<dbReference type="PANTHER" id="PTHR23150">
    <property type="entry name" value="SULFATASE MODIFYING FACTOR 1, 2"/>
    <property type="match status" value="1"/>
</dbReference>
<keyword evidence="1" id="KW-0732">Signal</keyword>
<name>A0A6P1M7J5_9BACT</name>
<evidence type="ECO:0000256" key="1">
    <source>
        <dbReference type="SAM" id="SignalP"/>
    </source>
</evidence>
<dbReference type="Proteomes" id="UP000464954">
    <property type="component" value="Chromosome"/>
</dbReference>
<feature type="signal peptide" evidence="1">
    <location>
        <begin position="1"/>
        <end position="21"/>
    </location>
</feature>
<feature type="chain" id="PRO_5026890796" evidence="1">
    <location>
        <begin position="22"/>
        <end position="352"/>
    </location>
</feature>
<dbReference type="GO" id="GO:0120147">
    <property type="term" value="F:formylglycine-generating oxidase activity"/>
    <property type="evidence" value="ECO:0007669"/>
    <property type="project" value="TreeGrafter"/>
</dbReference>
<dbReference type="InterPro" id="IPR051043">
    <property type="entry name" value="Sulfatase_Mod_Factor_Kinase"/>
</dbReference>
<gene>
    <name evidence="3" type="ORF">GT409_11320</name>
</gene>
<dbReference type="SUPFAM" id="SSF56436">
    <property type="entry name" value="C-type lectin-like"/>
    <property type="match status" value="1"/>
</dbReference>
<dbReference type="InterPro" id="IPR042095">
    <property type="entry name" value="SUMF_sf"/>
</dbReference>
<dbReference type="InterPro" id="IPR016187">
    <property type="entry name" value="CTDL_fold"/>
</dbReference>